<dbReference type="Pfam" id="PF00646">
    <property type="entry name" value="F-box"/>
    <property type="match status" value="1"/>
</dbReference>
<protein>
    <recommendedName>
        <fullName evidence="1">F-box domain-containing protein</fullName>
    </recommendedName>
</protein>
<dbReference type="SMART" id="SM00256">
    <property type="entry name" value="FBOX"/>
    <property type="match status" value="1"/>
</dbReference>
<dbReference type="InterPro" id="IPR050796">
    <property type="entry name" value="SCF_F-box_component"/>
</dbReference>
<dbReference type="AlphaFoldDB" id="A0AAU9SDJ1"/>
<keyword evidence="3" id="KW-1185">Reference proteome</keyword>
<proteinExistence type="predicted"/>
<name>A0AAU9SDJ1_THLAR</name>
<evidence type="ECO:0000259" key="1">
    <source>
        <dbReference type="PROSITE" id="PS50181"/>
    </source>
</evidence>
<gene>
    <name evidence="2" type="ORF">TAV2_LOCUS16104</name>
</gene>
<feature type="non-terminal residue" evidence="2">
    <location>
        <position position="339"/>
    </location>
</feature>
<organism evidence="2 3">
    <name type="scientific">Thlaspi arvense</name>
    <name type="common">Field penny-cress</name>
    <dbReference type="NCBI Taxonomy" id="13288"/>
    <lineage>
        <taxon>Eukaryota</taxon>
        <taxon>Viridiplantae</taxon>
        <taxon>Streptophyta</taxon>
        <taxon>Embryophyta</taxon>
        <taxon>Tracheophyta</taxon>
        <taxon>Spermatophyta</taxon>
        <taxon>Magnoliopsida</taxon>
        <taxon>eudicotyledons</taxon>
        <taxon>Gunneridae</taxon>
        <taxon>Pentapetalae</taxon>
        <taxon>rosids</taxon>
        <taxon>malvids</taxon>
        <taxon>Brassicales</taxon>
        <taxon>Brassicaceae</taxon>
        <taxon>Thlaspideae</taxon>
        <taxon>Thlaspi</taxon>
    </lineage>
</organism>
<dbReference type="InterPro" id="IPR001810">
    <property type="entry name" value="F-box_dom"/>
</dbReference>
<accession>A0AAU9SDJ1</accession>
<dbReference type="PANTHER" id="PTHR31672">
    <property type="entry name" value="BNACNNG10540D PROTEIN"/>
    <property type="match status" value="1"/>
</dbReference>
<evidence type="ECO:0000313" key="2">
    <source>
        <dbReference type="EMBL" id="CAH2064039.1"/>
    </source>
</evidence>
<sequence>MEEKKRRGVEIPHDIVEEILVKVRVKSLVRFRAVSREWRGTVESESFVEKHKRYQKSLQAKIVTIKKIHIDRRTVRSSLEILSFMATNGIVETCPYRIFRWRFTCSVIAEPCDGLLCIHKSCRRITLVNPATNSLRRLPDPTPTVAEAGGDMPDTLLLGLGRENSTVSPRYKVLCFFERDTMKVSESTRCKVFALDSNAWRYVDPPHCRVSYRQPLIHLDGVLYCFGLNKAAETKLLAFDLHTETFQSFSLTPDIGSSCLGMCLLNHRLCIFSRRFYADDLYYRIWGLDINKRSWETMYSIALPCFPPGFKGVTWIQVRSRSLLLSVKPKVFLVAVGIG</sequence>
<dbReference type="NCBIfam" id="TIGR01640">
    <property type="entry name" value="F_box_assoc_1"/>
    <property type="match status" value="1"/>
</dbReference>
<feature type="domain" description="F-box" evidence="1">
    <location>
        <begin position="5"/>
        <end position="51"/>
    </location>
</feature>
<reference evidence="2 3" key="1">
    <citation type="submission" date="2022-03" db="EMBL/GenBank/DDBJ databases">
        <authorList>
            <person name="Nunn A."/>
            <person name="Chopra R."/>
            <person name="Nunn A."/>
            <person name="Contreras Garrido A."/>
        </authorList>
    </citation>
    <scope>NUCLEOTIDE SEQUENCE [LARGE SCALE GENOMIC DNA]</scope>
</reference>
<dbReference type="EMBL" id="OU466861">
    <property type="protein sequence ID" value="CAH2064039.1"/>
    <property type="molecule type" value="Genomic_DNA"/>
</dbReference>
<dbReference type="PROSITE" id="PS50181">
    <property type="entry name" value="FBOX"/>
    <property type="match status" value="1"/>
</dbReference>
<dbReference type="InterPro" id="IPR036047">
    <property type="entry name" value="F-box-like_dom_sf"/>
</dbReference>
<dbReference type="Gene3D" id="2.120.10.80">
    <property type="entry name" value="Kelch-type beta propeller"/>
    <property type="match status" value="1"/>
</dbReference>
<dbReference type="InterPro" id="IPR015915">
    <property type="entry name" value="Kelch-typ_b-propeller"/>
</dbReference>
<dbReference type="InterPro" id="IPR006527">
    <property type="entry name" value="F-box-assoc_dom_typ1"/>
</dbReference>
<dbReference type="PANTHER" id="PTHR31672:SF13">
    <property type="entry name" value="F-BOX PROTEIN CPR30-LIKE"/>
    <property type="match status" value="1"/>
</dbReference>
<dbReference type="Pfam" id="PF07734">
    <property type="entry name" value="FBA_1"/>
    <property type="match status" value="1"/>
</dbReference>
<dbReference type="InterPro" id="IPR017451">
    <property type="entry name" value="F-box-assoc_interact_dom"/>
</dbReference>
<dbReference type="Proteomes" id="UP000836841">
    <property type="component" value="Chromosome 5"/>
</dbReference>
<dbReference type="SUPFAM" id="SSF81383">
    <property type="entry name" value="F-box domain"/>
    <property type="match status" value="1"/>
</dbReference>
<evidence type="ECO:0000313" key="3">
    <source>
        <dbReference type="Proteomes" id="UP000836841"/>
    </source>
</evidence>
<dbReference type="SUPFAM" id="SSF117281">
    <property type="entry name" value="Kelch motif"/>
    <property type="match status" value="1"/>
</dbReference>